<sequence>MSSSSVPPEKGPYTDEDLLYLQLFEEFINYPSDDTSPDALNAVTSINKTVEKHNGMEDHAKGKAKSVAQQDASHSNSSNLNVDSIDIREEDGYVDPALWEDFLEWMAKRYPIDVDVKDQRTEGVVKDLATHTKTGIQCSSEYEQNKENVHVHLEHNPTGDMPREPRQPVDQQLPSASIPQNNVFVRRGSLQGNTINNNLIIPAQTQTLANVQWPHLNVRDNGSGKYNSQPTNEVRWPNVNDSYYRTEFIQGSSKDPSFLPYLDYTNEGRSSRASQMPEDLSLRENPKTPSTTIQSQILLSNSLHYMPSTWSKRPREDSNAQFSPRPHKRHNGGQSPPCFPSMPTPSQSLALMRDIISPEPPVLPGMHEVTSREKGGQVNQDRDECGNDENAKDEEDEDAEGEECGEDDYEEYLYV</sequence>
<feature type="compositionally biased region" description="Basic and acidic residues" evidence="1">
    <location>
        <begin position="369"/>
        <end position="385"/>
    </location>
</feature>
<feature type="compositionally biased region" description="Basic and acidic residues" evidence="1">
    <location>
        <begin position="52"/>
        <end position="61"/>
    </location>
</feature>
<dbReference type="Proteomes" id="UP001050691">
    <property type="component" value="Unassembled WGS sequence"/>
</dbReference>
<name>A0AAV5ALR0_9AGAM</name>
<reference evidence="2" key="1">
    <citation type="submission" date="2021-10" db="EMBL/GenBank/DDBJ databases">
        <title>De novo Genome Assembly of Clathrus columnatus (Basidiomycota, Fungi) Using Illumina and Nanopore Sequence Data.</title>
        <authorList>
            <person name="Ogiso-Tanaka E."/>
            <person name="Itagaki H."/>
            <person name="Hosoya T."/>
            <person name="Hosaka K."/>
        </authorList>
    </citation>
    <scope>NUCLEOTIDE SEQUENCE</scope>
    <source>
        <strain evidence="2">MO-923</strain>
    </source>
</reference>
<dbReference type="AlphaFoldDB" id="A0AAV5ALR0"/>
<dbReference type="EMBL" id="BPWL01000009">
    <property type="protein sequence ID" value="GJJ13644.1"/>
    <property type="molecule type" value="Genomic_DNA"/>
</dbReference>
<evidence type="ECO:0000313" key="2">
    <source>
        <dbReference type="EMBL" id="GJJ13644.1"/>
    </source>
</evidence>
<gene>
    <name evidence="2" type="ORF">Clacol_007900</name>
</gene>
<feature type="region of interest" description="Disordered" evidence="1">
    <location>
        <begin position="255"/>
        <end position="292"/>
    </location>
</feature>
<feature type="compositionally biased region" description="Polar residues" evidence="1">
    <location>
        <begin position="67"/>
        <end position="81"/>
    </location>
</feature>
<proteinExistence type="predicted"/>
<keyword evidence="3" id="KW-1185">Reference proteome</keyword>
<comment type="caution">
    <text evidence="2">The sequence shown here is derived from an EMBL/GenBank/DDBJ whole genome shotgun (WGS) entry which is preliminary data.</text>
</comment>
<feature type="region of interest" description="Disordered" evidence="1">
    <location>
        <begin position="308"/>
        <end position="415"/>
    </location>
</feature>
<feature type="region of interest" description="Disordered" evidence="1">
    <location>
        <begin position="52"/>
        <end position="81"/>
    </location>
</feature>
<feature type="compositionally biased region" description="Acidic residues" evidence="1">
    <location>
        <begin position="391"/>
        <end position="415"/>
    </location>
</feature>
<protein>
    <submittedName>
        <fullName evidence="2">Uncharacterized protein</fullName>
    </submittedName>
</protein>
<evidence type="ECO:0000313" key="3">
    <source>
        <dbReference type="Proteomes" id="UP001050691"/>
    </source>
</evidence>
<accession>A0AAV5ALR0</accession>
<evidence type="ECO:0000256" key="1">
    <source>
        <dbReference type="SAM" id="MobiDB-lite"/>
    </source>
</evidence>
<organism evidence="2 3">
    <name type="scientific">Clathrus columnatus</name>
    <dbReference type="NCBI Taxonomy" id="1419009"/>
    <lineage>
        <taxon>Eukaryota</taxon>
        <taxon>Fungi</taxon>
        <taxon>Dikarya</taxon>
        <taxon>Basidiomycota</taxon>
        <taxon>Agaricomycotina</taxon>
        <taxon>Agaricomycetes</taxon>
        <taxon>Phallomycetidae</taxon>
        <taxon>Phallales</taxon>
        <taxon>Clathraceae</taxon>
        <taxon>Clathrus</taxon>
    </lineage>
</organism>